<protein>
    <submittedName>
        <fullName evidence="1">Uncharacterized protein</fullName>
    </submittedName>
</protein>
<evidence type="ECO:0000313" key="2">
    <source>
        <dbReference type="Proteomes" id="UP001209083"/>
    </source>
</evidence>
<reference evidence="1 2" key="1">
    <citation type="submission" date="2023-05" db="EMBL/GenBank/DDBJ databases">
        <title>Lithophilousrod everest ZFBP1038 complete genpme.</title>
        <authorList>
            <person name="Tian M."/>
        </authorList>
    </citation>
    <scope>NUCLEOTIDE SEQUENCE [LARGE SCALE GENOMIC DNA]</scope>
    <source>
        <strain evidence="1 2">ZFBP1038</strain>
    </source>
</reference>
<gene>
    <name evidence="1" type="ORF">LWF01_02905</name>
</gene>
<dbReference type="Proteomes" id="UP001209083">
    <property type="component" value="Chromosome"/>
</dbReference>
<keyword evidence="2" id="KW-1185">Reference proteome</keyword>
<accession>A0ABY8QUY9</accession>
<name>A0ABY8QUY9_9MICO</name>
<dbReference type="EMBL" id="CP090958">
    <property type="protein sequence ID" value="WGW12738.1"/>
    <property type="molecule type" value="Genomic_DNA"/>
</dbReference>
<proteinExistence type="predicted"/>
<sequence>MSVATLNAIKEAIQAHIEAKDENDDAVLTDHVIGYSKASFTEDGLVGYSYGYIVSDNATPHSTLGLLQRTTWELETDLMTDPEDDEP</sequence>
<organism evidence="1 2">
    <name type="scientific">Saxibacter everestensis</name>
    <dbReference type="NCBI Taxonomy" id="2909229"/>
    <lineage>
        <taxon>Bacteria</taxon>
        <taxon>Bacillati</taxon>
        <taxon>Actinomycetota</taxon>
        <taxon>Actinomycetes</taxon>
        <taxon>Micrococcales</taxon>
        <taxon>Brevibacteriaceae</taxon>
        <taxon>Saxibacter</taxon>
    </lineage>
</organism>
<evidence type="ECO:0000313" key="1">
    <source>
        <dbReference type="EMBL" id="WGW12738.1"/>
    </source>
</evidence>
<dbReference type="RefSeq" id="WP_349639542.1">
    <property type="nucleotide sequence ID" value="NZ_CP090958.1"/>
</dbReference>